<dbReference type="InterPro" id="IPR003646">
    <property type="entry name" value="SH3-like_bac-type"/>
</dbReference>
<accession>A0A2A2ASD0</accession>
<keyword evidence="2" id="KW-0812">Transmembrane</keyword>
<evidence type="ECO:0000256" key="1">
    <source>
        <dbReference type="SAM" id="MobiDB-lite"/>
    </source>
</evidence>
<dbReference type="EMBL" id="NSJD01000004">
    <property type="protein sequence ID" value="PAT40631.1"/>
    <property type="molecule type" value="Genomic_DNA"/>
</dbReference>
<feature type="transmembrane region" description="Helical" evidence="2">
    <location>
        <begin position="161"/>
        <end position="183"/>
    </location>
</feature>
<feature type="transmembrane region" description="Helical" evidence="2">
    <location>
        <begin position="128"/>
        <end position="149"/>
    </location>
</feature>
<feature type="region of interest" description="Disordered" evidence="1">
    <location>
        <begin position="229"/>
        <end position="275"/>
    </location>
</feature>
<feature type="compositionally biased region" description="Low complexity" evidence="1">
    <location>
        <begin position="232"/>
        <end position="241"/>
    </location>
</feature>
<dbReference type="Pfam" id="PF08239">
    <property type="entry name" value="SH3_3"/>
    <property type="match status" value="1"/>
</dbReference>
<dbReference type="Gene3D" id="2.30.30.40">
    <property type="entry name" value="SH3 Domains"/>
    <property type="match status" value="1"/>
</dbReference>
<name>A0A2A2ASD0_9BURK</name>
<feature type="domain" description="SH3b" evidence="3">
    <location>
        <begin position="273"/>
        <end position="336"/>
    </location>
</feature>
<evidence type="ECO:0000259" key="3">
    <source>
        <dbReference type="PROSITE" id="PS51781"/>
    </source>
</evidence>
<feature type="compositionally biased region" description="Low complexity" evidence="1">
    <location>
        <begin position="252"/>
        <end position="263"/>
    </location>
</feature>
<dbReference type="RefSeq" id="WP_095556537.1">
    <property type="nucleotide sequence ID" value="NZ_NSJD01000004.1"/>
</dbReference>
<evidence type="ECO:0000256" key="2">
    <source>
        <dbReference type="SAM" id="Phobius"/>
    </source>
</evidence>
<reference evidence="4 5" key="1">
    <citation type="submission" date="2017-08" db="EMBL/GenBank/DDBJ databases">
        <title>WGS of Clinical strains of the CDC Group NO-1 linked to zoonotic infections in humans.</title>
        <authorList>
            <person name="Bernier A.-M."/>
            <person name="Bernard K."/>
        </authorList>
    </citation>
    <scope>NUCLEOTIDE SEQUENCE [LARGE SCALE GENOMIC DNA]</scope>
    <source>
        <strain evidence="4 5">NML79-0751</strain>
    </source>
</reference>
<proteinExistence type="predicted"/>
<dbReference type="Proteomes" id="UP000218644">
    <property type="component" value="Unassembled WGS sequence"/>
</dbReference>
<evidence type="ECO:0000313" key="4">
    <source>
        <dbReference type="EMBL" id="PAT40631.1"/>
    </source>
</evidence>
<dbReference type="AlphaFoldDB" id="A0A2A2ASD0"/>
<dbReference type="PROSITE" id="PS51781">
    <property type="entry name" value="SH3B"/>
    <property type="match status" value="1"/>
</dbReference>
<sequence>MPTDFTTAAPRRRLRVFRALLLLLLAWLCLAPLQLTQAAQAVAATGAGQGKAAQQALLVQADLPACEREAPGKANALVIGLADPAHSGDVAAYAVGLALASPSVSVCAEGWAPILPRWTPWARALERGYGFVAFALALVLAVGVLHVLLPRHWWHKTTLMGVLATAVLTWLTGVGMLALFHALGGQKLVYGHPVRLWQPAQGQGQWLDVSGARELEAILTQREWLPRPPAPAMAQARPQEASDPGRPGGGQAADTPAATPLLLSDPSAPPEPQDSYTVYHRLNLREHAGVHAPLIGVLPRGATVQYNGARQGDWWQVRSADGATGWVSSLWLRRQAEAR</sequence>
<organism evidence="4 5">
    <name type="scientific">Vandammella animalimorsus</name>
    <dbReference type="NCBI Taxonomy" id="2029117"/>
    <lineage>
        <taxon>Bacteria</taxon>
        <taxon>Pseudomonadati</taxon>
        <taxon>Pseudomonadota</taxon>
        <taxon>Betaproteobacteria</taxon>
        <taxon>Burkholderiales</taxon>
        <taxon>Comamonadaceae</taxon>
        <taxon>Vandammella</taxon>
    </lineage>
</organism>
<keyword evidence="2" id="KW-0472">Membrane</keyword>
<comment type="caution">
    <text evidence="4">The sequence shown here is derived from an EMBL/GenBank/DDBJ whole genome shotgun (WGS) entry which is preliminary data.</text>
</comment>
<dbReference type="SMART" id="SM00287">
    <property type="entry name" value="SH3b"/>
    <property type="match status" value="1"/>
</dbReference>
<protein>
    <recommendedName>
        <fullName evidence="3">SH3b domain-containing protein</fullName>
    </recommendedName>
</protein>
<evidence type="ECO:0000313" key="5">
    <source>
        <dbReference type="Proteomes" id="UP000218644"/>
    </source>
</evidence>
<gene>
    <name evidence="4" type="ORF">CK623_04440</name>
</gene>
<keyword evidence="2" id="KW-1133">Transmembrane helix</keyword>